<evidence type="ECO:0000256" key="1">
    <source>
        <dbReference type="SAM" id="MobiDB-lite"/>
    </source>
</evidence>
<dbReference type="OrthoDB" id="10072039at2759"/>
<gene>
    <name evidence="2" type="primary">WAC</name>
</gene>
<dbReference type="ExpressionAtlas" id="C9JD58">
    <property type="expression patterns" value="baseline and differential"/>
</dbReference>
<reference evidence="2" key="2">
    <citation type="journal article" date="2004" name="Nature">
        <title>The DNA sequence and comparative analysis of human chromosome 10.</title>
        <authorList>
            <person name="Deloukas P."/>
            <person name="Earthrowl M.E."/>
            <person name="Grafham D.V."/>
            <person name="Rubenfield M."/>
            <person name="French L."/>
            <person name="Steward C.A."/>
            <person name="Sims S.K."/>
            <person name="Jones M.C."/>
            <person name="Searle S."/>
            <person name="Scott C."/>
            <person name="Howe K."/>
            <person name="Hunt S.E."/>
            <person name="Andrews T.D."/>
            <person name="Gilbert J.G."/>
            <person name="Swarbreck D."/>
            <person name="Ashurst J.L."/>
            <person name="Taylor A."/>
            <person name="Battles J."/>
            <person name="Bird C.P."/>
            <person name="Ainscough R."/>
            <person name="Almeida J.P."/>
            <person name="Ashwell R.I."/>
            <person name="Ambrose K.D."/>
            <person name="Babbage A.K."/>
            <person name="Bagguley C.L."/>
            <person name="Bailey J."/>
            <person name="Banerjee R."/>
            <person name="Bates K."/>
            <person name="Beasley H."/>
            <person name="Bray-Allen S."/>
            <person name="Brown A.J."/>
            <person name="Brown J.Y."/>
            <person name="Burford D.C."/>
            <person name="Burrill W."/>
            <person name="Burton J."/>
            <person name="Cahill P."/>
            <person name="Camire D."/>
            <person name="Carter N.P."/>
            <person name="Chapman J.C."/>
            <person name="Clark S.Y."/>
            <person name="Clarke G."/>
            <person name="Clee C.M."/>
            <person name="Clegg S."/>
            <person name="Corby N."/>
            <person name="Coulson A."/>
            <person name="Dhami P."/>
            <person name="Dutta I."/>
            <person name="Dunn M."/>
            <person name="Faulkner L."/>
            <person name="Frankish A."/>
            <person name="Frankland J.A."/>
            <person name="Garner P."/>
            <person name="Garnett J."/>
            <person name="Gribble S."/>
            <person name="Griffiths C."/>
            <person name="Grocock R."/>
            <person name="Gustafson E."/>
            <person name="Hammond S."/>
            <person name="Harley J.L."/>
            <person name="Hart E."/>
            <person name="Heath P.D."/>
            <person name="Ho T.P."/>
            <person name="Hopkins B."/>
            <person name="Horne J."/>
            <person name="Howden P.J."/>
            <person name="Huckle E."/>
            <person name="Hynds C."/>
            <person name="Johnson C."/>
            <person name="Johnson D."/>
            <person name="Kana A."/>
            <person name="Kay M."/>
            <person name="Kimberley A.M."/>
            <person name="Kershaw J.K."/>
            <person name="Kokkinaki M."/>
            <person name="Laird G.K."/>
            <person name="Lawlor S."/>
            <person name="Lee H.M."/>
            <person name="Leongamornlert D.A."/>
            <person name="Laird G."/>
            <person name="Lloyd C."/>
            <person name="Lloyd D.M."/>
            <person name="Loveland J."/>
            <person name="Lovell J."/>
            <person name="McLaren S."/>
            <person name="McLay K.E."/>
            <person name="McMurray A."/>
            <person name="Mashreghi-Mohammadi M."/>
            <person name="Matthews L."/>
            <person name="Milne S."/>
            <person name="Nickerson T."/>
            <person name="Nguyen M."/>
            <person name="Overton-Larty E."/>
            <person name="Palmer S.A."/>
            <person name="Pearce A.V."/>
            <person name="Peck A.I."/>
            <person name="Pelan S."/>
            <person name="Phillimore B."/>
            <person name="Porter K."/>
            <person name="Rice C.M."/>
            <person name="Rogosin A."/>
            <person name="Ross M.T."/>
            <person name="Sarafidou T."/>
            <person name="Sehra H.K."/>
            <person name="Shownkeen R."/>
            <person name="Skuce C.D."/>
            <person name="Smith M."/>
            <person name="Standring L."/>
            <person name="Sycamore N."/>
            <person name="Tester J."/>
            <person name="Thorpe A."/>
            <person name="Torcasso W."/>
            <person name="Tracey A."/>
            <person name="Tromans A."/>
            <person name="Tsolas J."/>
            <person name="Wall M."/>
            <person name="Walsh J."/>
            <person name="Wang H."/>
            <person name="Weinstock K."/>
            <person name="West A.P."/>
            <person name="Willey D.L."/>
            <person name="Whitehead S.L."/>
            <person name="Wilming L."/>
            <person name="Wray P.W."/>
            <person name="Young L."/>
            <person name="Chen Y."/>
            <person name="Lovering R.C."/>
            <person name="Moschonas N.K."/>
            <person name="Siebert R."/>
            <person name="Fechtel K."/>
            <person name="Bentley D."/>
            <person name="Durbin R."/>
            <person name="Hubbard T."/>
            <person name="Doucette-Stamm L."/>
            <person name="Beck S."/>
            <person name="Smith D.R."/>
            <person name="Rogers J."/>
        </authorList>
    </citation>
    <scope>NUCLEOTIDE SEQUENCE [LARGE SCALE GENOMIC DNA]</scope>
</reference>
<evidence type="ECO:0000313" key="3">
    <source>
        <dbReference type="Proteomes" id="UP000005640"/>
    </source>
</evidence>
<proteinExistence type="evidence at protein level"/>
<dbReference type="HOGENOM" id="CLU_024845_0_1_1"/>
<dbReference type="UCSC" id="uc057slj.1">
    <property type="organism name" value="human"/>
</dbReference>
<dbReference type="GeneTree" id="ENSGT00440000037780"/>
<dbReference type="Ensembl" id="ENST00000420266.6">
    <property type="protein sequence ID" value="ENSP00000404758.2"/>
    <property type="gene ID" value="ENSG00000095787.27"/>
</dbReference>
<reference evidence="2" key="7">
    <citation type="submission" date="2025-08" db="UniProtKB">
        <authorList>
            <consortium name="Ensembl"/>
        </authorList>
    </citation>
    <scope>IDENTIFICATION</scope>
</reference>
<reference evidence="6" key="4">
    <citation type="journal article" date="2006" name="Nat. Biotechnol.">
        <title>A probability-based approach for high-throughput protein phosphorylation analysis and site localization.</title>
        <authorList>
            <person name="Beausoleil S.A."/>
            <person name="Villen J."/>
            <person name="Gerber S.A."/>
            <person name="Rush J."/>
            <person name="Gygi S.P."/>
        </authorList>
    </citation>
    <scope>IDENTIFICATION BY MASS SPECTROMETRY [LARGE SCALE ANALYSIS]</scope>
</reference>
<reference evidence="8" key="6">
    <citation type="journal article" date="2013" name="J. Proteome Res.">
        <title>Toward a comprehensive characterization of a human cancer cell phosphoproteome.</title>
        <authorList>
            <person name="Zhou H."/>
            <person name="Di Palma S."/>
            <person name="Preisinger C."/>
            <person name="Peng M."/>
            <person name="Polat A.N."/>
            <person name="Heck A.J."/>
            <person name="Mohammed S."/>
        </authorList>
    </citation>
    <scope>IDENTIFICATION BY MASS SPECTROMETRY [LARGE SCALE ANALYSIS]</scope>
</reference>
<evidence type="ECO:0007829" key="6">
    <source>
        <dbReference type="PubMed" id="16964243"/>
    </source>
</evidence>
<organism evidence="2 3">
    <name type="scientific">Homo sapiens</name>
    <name type="common">Human</name>
    <dbReference type="NCBI Taxonomy" id="9606"/>
    <lineage>
        <taxon>Eukaryota</taxon>
        <taxon>Metazoa</taxon>
        <taxon>Chordata</taxon>
        <taxon>Craniata</taxon>
        <taxon>Vertebrata</taxon>
        <taxon>Euteleostomi</taxon>
        <taxon>Mammalia</taxon>
        <taxon>Eutheria</taxon>
        <taxon>Euarchontoglires</taxon>
        <taxon>Primates</taxon>
        <taxon>Haplorrhini</taxon>
        <taxon>Catarrhini</taxon>
        <taxon>Hominidae</taxon>
        <taxon>Homo</taxon>
    </lineage>
</organism>
<dbReference type="ChiTaRS" id="WAC">
    <property type="organism name" value="human"/>
</dbReference>
<protein>
    <submittedName>
        <fullName evidence="2">WW domain containing adaptor with coiled-coil</fullName>
    </submittedName>
</protein>
<dbReference type="EMBL" id="AL358234">
    <property type="status" value="NOT_ANNOTATED_CDS"/>
    <property type="molecule type" value="Genomic_DNA"/>
</dbReference>
<dbReference type="HGNC" id="HGNC:17327">
    <property type="gene designation" value="WAC"/>
</dbReference>
<dbReference type="EMBL" id="AL161936">
    <property type="status" value="NOT_ANNOTATED_CDS"/>
    <property type="molecule type" value="Genomic_DNA"/>
</dbReference>
<evidence type="ECO:0000313" key="2">
    <source>
        <dbReference type="Ensembl" id="ENSP00000404758.2"/>
    </source>
</evidence>
<dbReference type="Proteomes" id="UP000005640">
    <property type="component" value="Chromosome 10"/>
</dbReference>
<feature type="region of interest" description="Disordered" evidence="1">
    <location>
        <begin position="1"/>
        <end position="24"/>
    </location>
</feature>
<dbReference type="ProteomicsDB" id="9681"/>
<dbReference type="VEuPathDB" id="HostDB:ENSG00000095787"/>
<feature type="compositionally biased region" description="Polar residues" evidence="1">
    <location>
        <begin position="57"/>
        <end position="69"/>
    </location>
</feature>
<evidence type="ECO:0007829" key="4">
    <source>
        <dbReference type="PeptideAtlas" id="C9JD58"/>
    </source>
</evidence>
<evidence type="ECO:0007829" key="8">
    <source>
        <dbReference type="PubMed" id="23186163"/>
    </source>
</evidence>
<evidence type="ECO:0007829" key="5">
    <source>
        <dbReference type="ProteomicsDB" id="C9JD58"/>
    </source>
</evidence>
<reference evidence="2 3" key="1">
    <citation type="journal article" date="2001" name="Nature">
        <title>Initial sequencing and analysis of the human genome.</title>
        <authorList>
            <consortium name="International Human Genome Sequencing Consortium"/>
            <person name="Lander E.S."/>
            <person name="Linton L.M."/>
            <person name="Birren B."/>
            <person name="Nusbaum C."/>
            <person name="Zody M.C."/>
            <person name="Baldwin J."/>
            <person name="Devon K."/>
            <person name="Dewar K."/>
            <person name="Doyle M."/>
            <person name="FitzHugh W."/>
            <person name="Funke R."/>
            <person name="Gage D."/>
            <person name="Harris K."/>
            <person name="Heaford A."/>
            <person name="Howland J."/>
            <person name="Kann L."/>
            <person name="Lehoczky J."/>
            <person name="LeVine R."/>
            <person name="McEwan P."/>
            <person name="McKernan K."/>
            <person name="Meldrim J."/>
            <person name="Mesirov J.P."/>
            <person name="Miranda C."/>
            <person name="Morris W."/>
            <person name="Naylor J."/>
            <person name="Raymond C."/>
            <person name="Rosetti M."/>
            <person name="Santos R."/>
            <person name="Sheridan A."/>
            <person name="Sougnez C."/>
            <person name="Stange-Thomann N."/>
            <person name="Stojanovic N."/>
            <person name="Subramanian A."/>
            <person name="Wyman D."/>
            <person name="Rogers J."/>
            <person name="Sulston J."/>
            <person name="Ainscough R."/>
            <person name="Beck S."/>
            <person name="Bentley D."/>
            <person name="Burton J."/>
            <person name="Clee C."/>
            <person name="Carter N."/>
            <person name="Coulson A."/>
            <person name="Deadman R."/>
            <person name="Deloukas P."/>
            <person name="Dunham A."/>
            <person name="Dunham I."/>
            <person name="Durbin R."/>
            <person name="French L."/>
            <person name="Grafham D."/>
            <person name="Gregory S."/>
            <person name="Hubbard T."/>
            <person name="Humphray S."/>
            <person name="Hunt A."/>
            <person name="Jones M."/>
            <person name="Lloyd C."/>
            <person name="McMurray A."/>
            <person name="Matthews L."/>
            <person name="Mercer S."/>
            <person name="Milne S."/>
            <person name="Mullikin J.C."/>
            <person name="Mungall A."/>
            <person name="Plumb R."/>
            <person name="Ross M."/>
            <person name="Shownkeen R."/>
            <person name="Sims S."/>
            <person name="Waterston R.H."/>
            <person name="Wilson R.K."/>
            <person name="Hillier L.W."/>
            <person name="McPherson J.D."/>
            <person name="Marra M.A."/>
            <person name="Mardis E.R."/>
            <person name="Fulton L.A."/>
            <person name="Chinwalla A.T."/>
            <person name="Pepin K.H."/>
            <person name="Gish W.R."/>
            <person name="Chissoe S.L."/>
            <person name="Wendl M.C."/>
            <person name="Delehaunty K.D."/>
            <person name="Miner T.L."/>
            <person name="Delehaunty A."/>
            <person name="Kramer J.B."/>
            <person name="Cook L.L."/>
            <person name="Fulton R.S."/>
            <person name="Johnson D.L."/>
            <person name="Minx P.J."/>
            <person name="Clifton S.W."/>
            <person name="Hawkins T."/>
            <person name="Branscomb E."/>
            <person name="Predki P."/>
            <person name="Richardson P."/>
            <person name="Wenning S."/>
            <person name="Slezak T."/>
            <person name="Doggett N."/>
            <person name="Cheng J.F."/>
            <person name="Olsen A."/>
            <person name="Lucas S."/>
            <person name="Elkin C."/>
            <person name="Uberbacher E."/>
            <person name="Frazier M."/>
            <person name="Gibbs R.A."/>
            <person name="Muzny D.M."/>
            <person name="Scherer S.E."/>
            <person name="Bouck J.B."/>
            <person name="Sodergren E.J."/>
            <person name="Worley K.C."/>
            <person name="Rives C.M."/>
            <person name="Gorrell J.H."/>
            <person name="Metzker M.L."/>
            <person name="Naylor S.L."/>
            <person name="Kucherlapati R.S."/>
            <person name="Nelson D.L."/>
            <person name="Weinstock G.M."/>
            <person name="Sakaki Y."/>
            <person name="Fujiyama A."/>
            <person name="Hattori M."/>
            <person name="Yada T."/>
            <person name="Toyoda A."/>
            <person name="Itoh T."/>
            <person name="Kawagoe C."/>
            <person name="Watanabe H."/>
            <person name="Totoki Y."/>
            <person name="Taylor T."/>
            <person name="Weissenbach J."/>
            <person name="Heilig R."/>
            <person name="Saurin W."/>
            <person name="Artiguenave F."/>
            <person name="Brottier P."/>
            <person name="Bruls T."/>
            <person name="Pelletier E."/>
            <person name="Robert C."/>
            <person name="Wincker P."/>
            <person name="Smith D.R."/>
            <person name="Doucette-Stamm L."/>
            <person name="Rubenfield M."/>
            <person name="Weinstock K."/>
            <person name="Lee H.M."/>
            <person name="Dubois J."/>
            <person name="Rosenthal A."/>
            <person name="Platzer M."/>
            <person name="Nyakatura G."/>
            <person name="Taudien S."/>
            <person name="Rump A."/>
            <person name="Yang H."/>
            <person name="Yu J."/>
            <person name="Wang J."/>
            <person name="Huang G."/>
            <person name="Gu J."/>
            <person name="Hood L."/>
            <person name="Rowen L."/>
            <person name="Madan A."/>
            <person name="Qin S."/>
            <person name="Davis R.W."/>
            <person name="Federspiel N.A."/>
            <person name="Abola A.P."/>
            <person name="Proctor M.J."/>
            <person name="Myers R.M."/>
            <person name="Schmutz J."/>
            <person name="Dickson M."/>
            <person name="Grimwood J."/>
            <person name="Cox D.R."/>
            <person name="Olson M.V."/>
            <person name="Kaul R."/>
            <person name="Raymond C."/>
            <person name="Shimizu N."/>
            <person name="Kawasaki K."/>
            <person name="Minoshima S."/>
            <person name="Evans G.A."/>
            <person name="Athanasiou M."/>
            <person name="Schultz R."/>
            <person name="Roe B.A."/>
            <person name="Chen F."/>
            <person name="Pan H."/>
            <person name="Ramser J."/>
            <person name="Lehrach H."/>
            <person name="Reinhardt R."/>
            <person name="McCombie W.R."/>
            <person name="de la Bastide M."/>
            <person name="Dedhia N."/>
            <person name="Blocker H."/>
            <person name="Hornischer K."/>
            <person name="Nordsiek G."/>
            <person name="Agarwala R."/>
            <person name="Aravind L."/>
            <person name="Bailey J.A."/>
            <person name="Bateman A."/>
            <person name="Batzoglou S."/>
            <person name="Birney E."/>
            <person name="Bork P."/>
            <person name="Brown D.G."/>
            <person name="Burge C.B."/>
            <person name="Cerutti L."/>
            <person name="Chen H.C."/>
            <person name="Church D."/>
            <person name="Clamp M."/>
            <person name="Copley R.R."/>
            <person name="Doerks T."/>
            <person name="Eddy S.R."/>
            <person name="Eichler E.E."/>
            <person name="Furey T.S."/>
            <person name="Galagan J."/>
            <person name="Gilbert J.G."/>
            <person name="Harmon C."/>
            <person name="Hayashizaki Y."/>
            <person name="Haussler D."/>
            <person name="Hermjakob H."/>
            <person name="Hokamp K."/>
            <person name="Jang W."/>
            <person name="Johnson L.S."/>
            <person name="Jones T.A."/>
            <person name="Kasif S."/>
            <person name="Kaspryzk A."/>
            <person name="Kennedy S."/>
            <person name="Kent W.J."/>
            <person name="Kitts P."/>
            <person name="Koonin E.V."/>
            <person name="Korf I."/>
            <person name="Kulp D."/>
            <person name="Lancet D."/>
            <person name="Lowe T.M."/>
            <person name="McLysaght A."/>
            <person name="Mikkelsen T."/>
            <person name="Moran J.V."/>
            <person name="Mulder N."/>
            <person name="Pollara V.J."/>
            <person name="Ponting C.P."/>
            <person name="Schuler G."/>
            <person name="Schultz J."/>
            <person name="Slater G."/>
            <person name="Smit A.F."/>
            <person name="Stupka E."/>
            <person name="Szustakowski J."/>
            <person name="Thierry-Mieg D."/>
            <person name="Thierry-Mieg J."/>
            <person name="Wagner L."/>
            <person name="Wallis J."/>
            <person name="Wheeler R."/>
            <person name="Williams A."/>
            <person name="Wolf Y.I."/>
            <person name="Wolfe K.H."/>
            <person name="Yang S.P."/>
            <person name="Yeh R.F."/>
            <person name="Collins F."/>
            <person name="Guyer M.S."/>
            <person name="Peterson J."/>
            <person name="Felsenfeld A."/>
            <person name="Wetterstrand K.A."/>
            <person name="Patrinos A."/>
            <person name="Morgan M.J."/>
            <person name="de Jong P."/>
            <person name="Catanese J.J."/>
            <person name="Osoegawa K."/>
            <person name="Shizuya H."/>
            <person name="Choi S."/>
            <person name="Chen Y.J."/>
        </authorList>
    </citation>
    <scope>NUCLEOTIDE SEQUENCE [LARGE SCALE GENOMIC DNA]</scope>
</reference>
<keyword evidence="4 5" id="KW-1267">Proteomics identification</keyword>
<name>C9JD58_HUMAN</name>
<dbReference type="Bgee" id="ENSG00000095787">
    <property type="expression patterns" value="Expressed in endothelial cell and 206 other cell types or tissues"/>
</dbReference>
<dbReference type="MassIVE" id="C9JD58"/>
<accession>C9JD58</accession>
<dbReference type="Ensembl" id="ENST00000420266.6">
    <property type="protein sequence ID" value="ENSP00000404758.2"/>
    <property type="gene ID" value="ENSG00000095787.26"/>
</dbReference>
<feature type="region of interest" description="Disordered" evidence="1">
    <location>
        <begin position="57"/>
        <end position="77"/>
    </location>
</feature>
<keyword evidence="3" id="KW-1185">Reference proteome</keyword>
<sequence>MVMYARKQQRLSDGCHDRRGDSQPYQVPAEAGVEGLEGAGGGREGLLLERRPQKSIQALRCNTSETSTADPLKIPGT</sequence>
<dbReference type="AlphaFoldDB" id="C9JD58"/>
<evidence type="ECO:0007829" key="7">
    <source>
        <dbReference type="PubMed" id="20068231"/>
    </source>
</evidence>
<reference evidence="2" key="8">
    <citation type="submission" date="2025-09" db="UniProtKB">
        <authorList>
            <consortium name="Ensembl"/>
        </authorList>
    </citation>
    <scope>IDENTIFICATION</scope>
</reference>
<reference evidence="7" key="5">
    <citation type="journal article" date="2010" name="Sci. Signal.">
        <title>Quantitative phosphoproteomics reveals widespread full phosphorylation site occupancy during mitosis.</title>
        <authorList>
            <person name="Olsen J.V."/>
            <person name="Vermeulen M."/>
            <person name="Santamaria A."/>
            <person name="Kumar C."/>
            <person name="Miller M.L."/>
            <person name="Jensen L.J."/>
            <person name="Gnad F."/>
            <person name="Cox J."/>
            <person name="Jensen T.S."/>
            <person name="Nigg E.A."/>
            <person name="Brunak S."/>
            <person name="Mann M."/>
        </authorList>
    </citation>
    <scope>IDENTIFICATION BY MASS SPECTROMETRY [LARGE SCALE ANALYSIS]</scope>
</reference>
<dbReference type="OpenTargets" id="ENSG00000095787"/>
<reference evidence="2 3" key="3">
    <citation type="journal article" date="2004" name="Nature">
        <title>Finishing the euchromatic sequence of the human genome.</title>
        <authorList>
            <consortium name="International Human Genome Sequencing Consortium"/>
        </authorList>
    </citation>
    <scope>NUCLEOTIDE SEQUENCE [LARGE SCALE GENOMIC DNA]</scope>
</reference>